<feature type="compositionally biased region" description="Basic and acidic residues" evidence="1">
    <location>
        <begin position="19"/>
        <end position="28"/>
    </location>
</feature>
<accession>A0A4S8NLP5</accession>
<name>A0A4S8NLP5_9ACTN</name>
<organism evidence="3 4">
    <name type="scientific">Nocardioides caeni</name>
    <dbReference type="NCBI Taxonomy" id="574700"/>
    <lineage>
        <taxon>Bacteria</taxon>
        <taxon>Bacillati</taxon>
        <taxon>Actinomycetota</taxon>
        <taxon>Actinomycetes</taxon>
        <taxon>Propionibacteriales</taxon>
        <taxon>Nocardioidaceae</taxon>
        <taxon>Nocardioides</taxon>
    </lineage>
</organism>
<reference evidence="3 4" key="1">
    <citation type="journal article" date="2009" name="Int. J. Syst. Evol. Microbiol.">
        <title>Nocardioides caeni sp. nov., isolated from wastewater.</title>
        <authorList>
            <person name="Yoon J.H."/>
            <person name="Kang S.J."/>
            <person name="Park S."/>
            <person name="Kim W."/>
            <person name="Oh T.K."/>
        </authorList>
    </citation>
    <scope>NUCLEOTIDE SEQUENCE [LARGE SCALE GENOMIC DNA]</scope>
    <source>
        <strain evidence="3 4">DSM 23134</strain>
    </source>
</reference>
<dbReference type="InterPro" id="IPR022062">
    <property type="entry name" value="DUF3618"/>
</dbReference>
<keyword evidence="2" id="KW-1133">Transmembrane helix</keyword>
<gene>
    <name evidence="3" type="ORF">E9934_05480</name>
</gene>
<keyword evidence="4" id="KW-1185">Reference proteome</keyword>
<feature type="transmembrane region" description="Helical" evidence="2">
    <location>
        <begin position="64"/>
        <end position="81"/>
    </location>
</feature>
<comment type="caution">
    <text evidence="3">The sequence shown here is derived from an EMBL/GenBank/DDBJ whole genome shotgun (WGS) entry which is preliminary data.</text>
</comment>
<evidence type="ECO:0000313" key="4">
    <source>
        <dbReference type="Proteomes" id="UP000307087"/>
    </source>
</evidence>
<proteinExistence type="predicted"/>
<evidence type="ECO:0000313" key="3">
    <source>
        <dbReference type="EMBL" id="THV17907.1"/>
    </source>
</evidence>
<dbReference type="AlphaFoldDB" id="A0A4S8NLP5"/>
<sequence>MTGSTGRHAATESTNGTAPDRHEVEREIERTREQLARDIDQLAAKADVVGRTRRRVDEVGQTRVIAVVGLLAAAVVTVVVVRRRRGGRR</sequence>
<dbReference type="Proteomes" id="UP000307087">
    <property type="component" value="Unassembled WGS sequence"/>
</dbReference>
<feature type="compositionally biased region" description="Polar residues" evidence="1">
    <location>
        <begin position="1"/>
        <end position="17"/>
    </location>
</feature>
<dbReference type="OrthoDB" id="4277458at2"/>
<keyword evidence="2" id="KW-0472">Membrane</keyword>
<keyword evidence="2" id="KW-0812">Transmembrane</keyword>
<dbReference type="EMBL" id="STGW01000002">
    <property type="protein sequence ID" value="THV17907.1"/>
    <property type="molecule type" value="Genomic_DNA"/>
</dbReference>
<feature type="region of interest" description="Disordered" evidence="1">
    <location>
        <begin position="1"/>
        <end position="28"/>
    </location>
</feature>
<protein>
    <submittedName>
        <fullName evidence="3">DUF3618 domain-containing protein</fullName>
    </submittedName>
</protein>
<dbReference type="Pfam" id="PF12277">
    <property type="entry name" value="DUF3618"/>
    <property type="match status" value="1"/>
</dbReference>
<evidence type="ECO:0000256" key="2">
    <source>
        <dbReference type="SAM" id="Phobius"/>
    </source>
</evidence>
<evidence type="ECO:0000256" key="1">
    <source>
        <dbReference type="SAM" id="MobiDB-lite"/>
    </source>
</evidence>
<dbReference type="RefSeq" id="WP_136561842.1">
    <property type="nucleotide sequence ID" value="NZ_BAABLS010000001.1"/>
</dbReference>